<evidence type="ECO:0000313" key="2">
    <source>
        <dbReference type="EMBL" id="CEO17274.1"/>
    </source>
</evidence>
<dbReference type="KEGG" id="rmc:RMONA_04445"/>
<dbReference type="Pfam" id="PF01850">
    <property type="entry name" value="PIN"/>
    <property type="match status" value="1"/>
</dbReference>
<organism evidence="2 3">
    <name type="scientific">Rickettsia monacensis</name>
    <dbReference type="NCBI Taxonomy" id="109232"/>
    <lineage>
        <taxon>Bacteria</taxon>
        <taxon>Pseudomonadati</taxon>
        <taxon>Pseudomonadota</taxon>
        <taxon>Alphaproteobacteria</taxon>
        <taxon>Rickettsiales</taxon>
        <taxon>Rickettsiaceae</taxon>
        <taxon>Rickettsieae</taxon>
        <taxon>Rickettsia</taxon>
        <taxon>spotted fever group</taxon>
    </lineage>
</organism>
<protein>
    <recommendedName>
        <fullName evidence="1">PIN domain-containing protein</fullName>
    </recommendedName>
</protein>
<sequence length="129" mass="14283">MSNRVVLDTSALLALLQNEPGSTIVKPLIQFSCMSTVNITEVLTSLQRMKITMDTAYTLVTEIIPSIIPFDLEQAAHTAQLQPYTQPKGLSLGDRVCITLGIKLQVPIYTADKIWAELKLNNADIKLIR</sequence>
<keyword evidence="3" id="KW-1185">Reference proteome</keyword>
<feature type="domain" description="PIN" evidence="1">
    <location>
        <begin position="5"/>
        <end position="118"/>
    </location>
</feature>
<accession>A0A0B7J4S2</accession>
<dbReference type="SUPFAM" id="SSF88723">
    <property type="entry name" value="PIN domain-like"/>
    <property type="match status" value="1"/>
</dbReference>
<name>A0A0B7J4S2_9RICK</name>
<proteinExistence type="predicted"/>
<dbReference type="STRING" id="109232.RMONA_04445"/>
<dbReference type="Proteomes" id="UP000018149">
    <property type="component" value="Chromosome I"/>
</dbReference>
<dbReference type="RefSeq" id="WP_023507726.1">
    <property type="nucleotide sequence ID" value="NZ_LN794217.1"/>
</dbReference>
<dbReference type="EMBL" id="LN794217">
    <property type="protein sequence ID" value="CEO17274.1"/>
    <property type="molecule type" value="Genomic_DNA"/>
</dbReference>
<evidence type="ECO:0000259" key="1">
    <source>
        <dbReference type="Pfam" id="PF01850"/>
    </source>
</evidence>
<dbReference type="InterPro" id="IPR002716">
    <property type="entry name" value="PIN_dom"/>
</dbReference>
<dbReference type="InterPro" id="IPR029060">
    <property type="entry name" value="PIN-like_dom_sf"/>
</dbReference>
<dbReference type="AlphaFoldDB" id="A0A0B7J4S2"/>
<evidence type="ECO:0000313" key="3">
    <source>
        <dbReference type="Proteomes" id="UP000018149"/>
    </source>
</evidence>
<dbReference type="HOGENOM" id="CLU_135601_0_0_5"/>
<dbReference type="CDD" id="cd18682">
    <property type="entry name" value="PIN_VapC-like"/>
    <property type="match status" value="1"/>
</dbReference>
<reference evidence="2 3" key="1">
    <citation type="submission" date="2015-01" db="EMBL/GenBank/DDBJ databases">
        <title>Draft genome sequence of Rickettsia monacensis strain IrR/Munich.</title>
        <authorList>
            <person name="Felsheim R.F."/>
            <person name="Johnson S.L."/>
            <person name="Kurtti T.J."/>
            <person name="Munderloh U.G."/>
        </authorList>
    </citation>
    <scope>NUCLEOTIDE SEQUENCE [LARGE SCALE GENOMIC DNA]</scope>
    <source>
        <strain evidence="2 3">IrR/Munich</strain>
    </source>
</reference>
<gene>
    <name evidence="2" type="ORF">RMONA_04445</name>
</gene>
<dbReference type="Gene3D" id="3.40.50.1010">
    <property type="entry name" value="5'-nuclease"/>
    <property type="match status" value="1"/>
</dbReference>